<dbReference type="Gene3D" id="1.10.443.10">
    <property type="entry name" value="Intergrase catalytic core"/>
    <property type="match status" value="1"/>
</dbReference>
<dbReference type="KEGG" id="cnc:CNE_BB1p06080"/>
<dbReference type="AlphaFoldDB" id="F8GXF8"/>
<protein>
    <submittedName>
        <fullName evidence="1">Integrase family protein</fullName>
    </submittedName>
</protein>
<proteinExistence type="predicted"/>
<accession>F8GXF8</accession>
<name>F8GXF8_CUPNN</name>
<geneLocation type="plasmid" evidence="1 2">
    <name>pBB1</name>
</geneLocation>
<dbReference type="GO" id="GO:0006310">
    <property type="term" value="P:DNA recombination"/>
    <property type="evidence" value="ECO:0007669"/>
    <property type="project" value="InterPro"/>
</dbReference>
<keyword evidence="1" id="KW-0614">Plasmid</keyword>
<evidence type="ECO:0000313" key="1">
    <source>
        <dbReference type="EMBL" id="AEI82028.1"/>
    </source>
</evidence>
<dbReference type="EMBL" id="CP002879">
    <property type="protein sequence ID" value="AEI82028.1"/>
    <property type="molecule type" value="Genomic_DNA"/>
</dbReference>
<reference evidence="1 2" key="1">
    <citation type="journal article" date="2011" name="J. Bacteriol.">
        <title>Complete genome sequence of the type strain Cupriavidus necator N-1.</title>
        <authorList>
            <person name="Poehlein A."/>
            <person name="Kusian B."/>
            <person name="Friedrich B."/>
            <person name="Daniel R."/>
            <person name="Bowien B."/>
        </authorList>
    </citation>
    <scope>NUCLEOTIDE SEQUENCE [LARGE SCALE GENOMIC DNA]</scope>
    <source>
        <strain evidence="2">ATCC 43291 / DSM 13513 / CCUG 52238 / LMG 8453 / N-1</strain>
        <plasmid evidence="1 2">pBB1</plasmid>
    </source>
</reference>
<dbReference type="Proteomes" id="UP000006798">
    <property type="component" value="Plasmid pBB1"/>
</dbReference>
<dbReference type="GO" id="GO:0015074">
    <property type="term" value="P:DNA integration"/>
    <property type="evidence" value="ECO:0007669"/>
    <property type="project" value="InterPro"/>
</dbReference>
<organism evidence="1 2">
    <name type="scientific">Cupriavidus necator (strain ATCC 43291 / DSM 13513 / CCUG 52238 / LMG 8453 / N-1)</name>
    <name type="common">Ralstonia eutropha</name>
    <dbReference type="NCBI Taxonomy" id="1042878"/>
    <lineage>
        <taxon>Bacteria</taxon>
        <taxon>Pseudomonadati</taxon>
        <taxon>Pseudomonadota</taxon>
        <taxon>Betaproteobacteria</taxon>
        <taxon>Burkholderiales</taxon>
        <taxon>Burkholderiaceae</taxon>
        <taxon>Cupriavidus</taxon>
    </lineage>
</organism>
<evidence type="ECO:0000313" key="2">
    <source>
        <dbReference type="Proteomes" id="UP000006798"/>
    </source>
</evidence>
<dbReference type="GO" id="GO:0003677">
    <property type="term" value="F:DNA binding"/>
    <property type="evidence" value="ECO:0007669"/>
    <property type="project" value="InterPro"/>
</dbReference>
<sequence length="176" mass="20445">MHLPRGFYERLYVYMHSDRARKRRQLAGGGDDRDQPLFLSHRGAPLYEDRASRGPVSTGPQVRRHVKTGQAVRQFIKDELLPMMRARLGNLRYEFSFHDLRSTCGLNMVDAMTANETRYTRALDQLRQLMWHTRLSTTEGYLSYRENRKLFDAVQDSWGTHLSTLVTRALDTAVAV</sequence>
<gene>
    <name evidence="1" type="ordered locus">CNE_BB1p06080</name>
</gene>
<dbReference type="InterPro" id="IPR013762">
    <property type="entry name" value="Integrase-like_cat_sf"/>
</dbReference>
<dbReference type="HOGENOM" id="CLU_1522713_0_0_4"/>